<sequence>MQRHLQLSTLKVCSCFCYQTKIIRLKSTARSYYDVLQVSPKAHQRQVKTAYYKLSKIYHPDVNSSSESATRFREITEAYEILGNVHSRKMYDKGVISSKLGSFTPREQEDELKRQSKFYKSRDKVHKTPMTGRTAIYDFDAWSKSHYGETFIRREKAKARWTKEQEYSAMKNDAKDMSYLAKFILIAVVVYTCYSMTDYDTVPEKSRTSK</sequence>
<dbReference type="Proteomes" id="UP001187531">
    <property type="component" value="Unassembled WGS sequence"/>
</dbReference>
<feature type="domain" description="J" evidence="1">
    <location>
        <begin position="31"/>
        <end position="95"/>
    </location>
</feature>
<dbReference type="SMART" id="SM00271">
    <property type="entry name" value="DnaJ"/>
    <property type="match status" value="1"/>
</dbReference>
<dbReference type="PANTHER" id="PTHR44873:SF1">
    <property type="entry name" value="DNAJ HOMOLOG SUBFAMILY C MEMBER 30, MITOCHONDRIAL"/>
    <property type="match status" value="1"/>
</dbReference>
<dbReference type="AlphaFoldDB" id="A0AA88KZW3"/>
<gene>
    <name evidence="2" type="ORF">QYM36_012389</name>
</gene>
<organism evidence="2 3">
    <name type="scientific">Artemia franciscana</name>
    <name type="common">Brine shrimp</name>
    <name type="synonym">Artemia sanfranciscana</name>
    <dbReference type="NCBI Taxonomy" id="6661"/>
    <lineage>
        <taxon>Eukaryota</taxon>
        <taxon>Metazoa</taxon>
        <taxon>Ecdysozoa</taxon>
        <taxon>Arthropoda</taxon>
        <taxon>Crustacea</taxon>
        <taxon>Branchiopoda</taxon>
        <taxon>Anostraca</taxon>
        <taxon>Artemiidae</taxon>
        <taxon>Artemia</taxon>
    </lineage>
</organism>
<dbReference type="PROSITE" id="PS00636">
    <property type="entry name" value="DNAJ_1"/>
    <property type="match status" value="1"/>
</dbReference>
<dbReference type="Gene3D" id="1.10.287.110">
    <property type="entry name" value="DnaJ domain"/>
    <property type="match status" value="1"/>
</dbReference>
<evidence type="ECO:0000313" key="3">
    <source>
        <dbReference type="Proteomes" id="UP001187531"/>
    </source>
</evidence>
<proteinExistence type="predicted"/>
<dbReference type="InterPro" id="IPR018253">
    <property type="entry name" value="DnaJ_domain_CS"/>
</dbReference>
<dbReference type="InterPro" id="IPR053025">
    <property type="entry name" value="Mito_ATP_Synthase-Asso"/>
</dbReference>
<reference evidence="2" key="1">
    <citation type="submission" date="2023-07" db="EMBL/GenBank/DDBJ databases">
        <title>Chromosome-level genome assembly of Artemia franciscana.</title>
        <authorList>
            <person name="Jo E."/>
        </authorList>
    </citation>
    <scope>NUCLEOTIDE SEQUENCE</scope>
    <source>
        <tissue evidence="2">Whole body</tissue>
    </source>
</reference>
<dbReference type="InterPro" id="IPR001623">
    <property type="entry name" value="DnaJ_domain"/>
</dbReference>
<keyword evidence="3" id="KW-1185">Reference proteome</keyword>
<dbReference type="Pfam" id="PF00226">
    <property type="entry name" value="DnaJ"/>
    <property type="match status" value="1"/>
</dbReference>
<dbReference type="SUPFAM" id="SSF46565">
    <property type="entry name" value="Chaperone J-domain"/>
    <property type="match status" value="1"/>
</dbReference>
<dbReference type="EMBL" id="JAVRJZ010000016">
    <property type="protein sequence ID" value="KAK2711192.1"/>
    <property type="molecule type" value="Genomic_DNA"/>
</dbReference>
<protein>
    <recommendedName>
        <fullName evidence="1">J domain-containing protein</fullName>
    </recommendedName>
</protein>
<evidence type="ECO:0000313" key="2">
    <source>
        <dbReference type="EMBL" id="KAK2711192.1"/>
    </source>
</evidence>
<dbReference type="PRINTS" id="PR00625">
    <property type="entry name" value="JDOMAIN"/>
</dbReference>
<accession>A0AA88KZW3</accession>
<comment type="caution">
    <text evidence="2">The sequence shown here is derived from an EMBL/GenBank/DDBJ whole genome shotgun (WGS) entry which is preliminary data.</text>
</comment>
<evidence type="ECO:0000259" key="1">
    <source>
        <dbReference type="PROSITE" id="PS50076"/>
    </source>
</evidence>
<dbReference type="PANTHER" id="PTHR44873">
    <property type="entry name" value="DNAJ HOMOLOG SUBFAMILY C MEMBER 30, MITOCHONDRIAL"/>
    <property type="match status" value="1"/>
</dbReference>
<name>A0AA88KZW3_ARTSF</name>
<dbReference type="InterPro" id="IPR036869">
    <property type="entry name" value="J_dom_sf"/>
</dbReference>
<dbReference type="PROSITE" id="PS50076">
    <property type="entry name" value="DNAJ_2"/>
    <property type="match status" value="1"/>
</dbReference>
<dbReference type="CDD" id="cd06257">
    <property type="entry name" value="DnaJ"/>
    <property type="match status" value="1"/>
</dbReference>